<dbReference type="EMBL" id="JABBWD010000012">
    <property type="protein sequence ID" value="KAG1779458.1"/>
    <property type="molecule type" value="Genomic_DNA"/>
</dbReference>
<proteinExistence type="predicted"/>
<dbReference type="AlphaFoldDB" id="A0A9P6ZZW9"/>
<evidence type="ECO:0000313" key="2">
    <source>
        <dbReference type="Proteomes" id="UP000714275"/>
    </source>
</evidence>
<organism evidence="1 2">
    <name type="scientific">Suillus placidus</name>
    <dbReference type="NCBI Taxonomy" id="48579"/>
    <lineage>
        <taxon>Eukaryota</taxon>
        <taxon>Fungi</taxon>
        <taxon>Dikarya</taxon>
        <taxon>Basidiomycota</taxon>
        <taxon>Agaricomycotina</taxon>
        <taxon>Agaricomycetes</taxon>
        <taxon>Agaricomycetidae</taxon>
        <taxon>Boletales</taxon>
        <taxon>Suillineae</taxon>
        <taxon>Suillaceae</taxon>
        <taxon>Suillus</taxon>
    </lineage>
</organism>
<reference evidence="1" key="1">
    <citation type="journal article" date="2020" name="New Phytol.">
        <title>Comparative genomics reveals dynamic genome evolution in host specialist ectomycorrhizal fungi.</title>
        <authorList>
            <person name="Lofgren L.A."/>
            <person name="Nguyen N.H."/>
            <person name="Vilgalys R."/>
            <person name="Ruytinx J."/>
            <person name="Liao H.L."/>
            <person name="Branco S."/>
            <person name="Kuo A."/>
            <person name="LaButti K."/>
            <person name="Lipzen A."/>
            <person name="Andreopoulos W."/>
            <person name="Pangilinan J."/>
            <person name="Riley R."/>
            <person name="Hundley H."/>
            <person name="Na H."/>
            <person name="Barry K."/>
            <person name="Grigoriev I.V."/>
            <person name="Stajich J.E."/>
            <person name="Kennedy P.G."/>
        </authorList>
    </citation>
    <scope>NUCLEOTIDE SEQUENCE</scope>
    <source>
        <strain evidence="1">DOB743</strain>
    </source>
</reference>
<evidence type="ECO:0000313" key="1">
    <source>
        <dbReference type="EMBL" id="KAG1779458.1"/>
    </source>
</evidence>
<name>A0A9P6ZZW9_9AGAM</name>
<sequence>MSALPRPLSTCRKTILKSRDLGRAICMHEHGRPLACTDWAVYVAPYLLLIYSRFLGYPRRYGFQLVQDTLTDAGNTSVKCNPAITEVAVAFGSWEKRPPAQDVVNLRARDTIPDLFQRVDGDIAGFSHPAADAHFLRAHLSGLSEKLLCVAGQMKYMRCRANISKNYSIQAQLQELHEVFWIAFRIFIRVRFLGAMRMSIFGCRSYRHEAACVPENFGDIQTVKGKYKRERRQRHTHREAARRRQWVEDSVCEVQKGKKDGRSALR</sequence>
<comment type="caution">
    <text evidence="1">The sequence shown here is derived from an EMBL/GenBank/DDBJ whole genome shotgun (WGS) entry which is preliminary data.</text>
</comment>
<accession>A0A9P6ZZW9</accession>
<protein>
    <submittedName>
        <fullName evidence="1">Uncharacterized protein</fullName>
    </submittedName>
</protein>
<dbReference type="OrthoDB" id="3270175at2759"/>
<gene>
    <name evidence="1" type="ORF">EV702DRAFT_1043879</name>
</gene>
<dbReference type="Proteomes" id="UP000714275">
    <property type="component" value="Unassembled WGS sequence"/>
</dbReference>
<keyword evidence="2" id="KW-1185">Reference proteome</keyword>